<evidence type="ECO:0000259" key="5">
    <source>
        <dbReference type="PROSITE" id="PS50835"/>
    </source>
</evidence>
<keyword evidence="4" id="KW-0393">Immunoglobulin domain</keyword>
<dbReference type="SUPFAM" id="SSF63825">
    <property type="entry name" value="YWTD domain"/>
    <property type="match status" value="1"/>
</dbReference>
<dbReference type="InterPro" id="IPR007110">
    <property type="entry name" value="Ig-like_dom"/>
</dbReference>
<feature type="domain" description="Ig-like" evidence="5">
    <location>
        <begin position="864"/>
        <end position="958"/>
    </location>
</feature>
<dbReference type="InterPro" id="IPR013783">
    <property type="entry name" value="Ig-like_fold"/>
</dbReference>
<feature type="domain" description="Ig-like" evidence="5">
    <location>
        <begin position="564"/>
        <end position="658"/>
    </location>
</feature>
<evidence type="ECO:0000313" key="7">
    <source>
        <dbReference type="Proteomes" id="UP000507470"/>
    </source>
</evidence>
<evidence type="ECO:0000256" key="4">
    <source>
        <dbReference type="ARBA" id="ARBA00023319"/>
    </source>
</evidence>
<dbReference type="InterPro" id="IPR011042">
    <property type="entry name" value="6-blade_b-propeller_TolB-like"/>
</dbReference>
<feature type="domain" description="Ig-like" evidence="5">
    <location>
        <begin position="1280"/>
        <end position="1346"/>
    </location>
</feature>
<dbReference type="OrthoDB" id="6150053at2759"/>
<dbReference type="InterPro" id="IPR003599">
    <property type="entry name" value="Ig_sub"/>
</dbReference>
<protein>
    <submittedName>
        <fullName evidence="6">HMCN</fullName>
    </submittedName>
</protein>
<evidence type="ECO:0000256" key="3">
    <source>
        <dbReference type="ARBA" id="ARBA00023180"/>
    </source>
</evidence>
<dbReference type="InterPro" id="IPR013106">
    <property type="entry name" value="Ig_V-set"/>
</dbReference>
<dbReference type="PANTHER" id="PTHR44337">
    <property type="entry name" value="CARCINOEMBRYONIC ANTIGEN-RELATED CELL ADHESION MOLECULE 8"/>
    <property type="match status" value="1"/>
</dbReference>
<feature type="domain" description="Ig-like" evidence="5">
    <location>
        <begin position="1064"/>
        <end position="1158"/>
    </location>
</feature>
<dbReference type="InterPro" id="IPR036179">
    <property type="entry name" value="Ig-like_dom_sf"/>
</dbReference>
<dbReference type="CDD" id="cd00096">
    <property type="entry name" value="Ig"/>
    <property type="match status" value="9"/>
</dbReference>
<keyword evidence="7" id="KW-1185">Reference proteome</keyword>
<gene>
    <name evidence="6" type="ORF">MCOR_19453</name>
</gene>
<reference evidence="6 7" key="1">
    <citation type="submission" date="2020-06" db="EMBL/GenBank/DDBJ databases">
        <authorList>
            <person name="Li R."/>
            <person name="Bekaert M."/>
        </authorList>
    </citation>
    <scope>NUCLEOTIDE SEQUENCE [LARGE SCALE GENOMIC DNA]</scope>
    <source>
        <strain evidence="7">wild</strain>
    </source>
</reference>
<keyword evidence="2" id="KW-1015">Disulfide bond</keyword>
<dbReference type="PANTHER" id="PTHR44337:SF20">
    <property type="entry name" value="CARCINOEMBRYONIC ANTIGEN-RELATED CELL ADHESION MOLECULE 5-RELATED"/>
    <property type="match status" value="1"/>
</dbReference>
<dbReference type="PROSITE" id="PS50835">
    <property type="entry name" value="IG_LIKE"/>
    <property type="match status" value="11"/>
</dbReference>
<dbReference type="SMART" id="SM00408">
    <property type="entry name" value="IGc2"/>
    <property type="match status" value="10"/>
</dbReference>
<proteinExistence type="predicted"/>
<organism evidence="6 7">
    <name type="scientific">Mytilus coruscus</name>
    <name type="common">Sea mussel</name>
    <dbReference type="NCBI Taxonomy" id="42192"/>
    <lineage>
        <taxon>Eukaryota</taxon>
        <taxon>Metazoa</taxon>
        <taxon>Spiralia</taxon>
        <taxon>Lophotrochozoa</taxon>
        <taxon>Mollusca</taxon>
        <taxon>Bivalvia</taxon>
        <taxon>Autobranchia</taxon>
        <taxon>Pteriomorphia</taxon>
        <taxon>Mytilida</taxon>
        <taxon>Mytiloidea</taxon>
        <taxon>Mytilidae</taxon>
        <taxon>Mytilinae</taxon>
        <taxon>Mytilus</taxon>
    </lineage>
</organism>
<feature type="domain" description="Ig-like" evidence="5">
    <location>
        <begin position="764"/>
        <end position="858"/>
    </location>
</feature>
<evidence type="ECO:0000256" key="2">
    <source>
        <dbReference type="ARBA" id="ARBA00023157"/>
    </source>
</evidence>
<evidence type="ECO:0000256" key="1">
    <source>
        <dbReference type="ARBA" id="ARBA00022729"/>
    </source>
</evidence>
<dbReference type="SUPFAM" id="SSF48726">
    <property type="entry name" value="Immunoglobulin"/>
    <property type="match status" value="11"/>
</dbReference>
<feature type="domain" description="Ig-like" evidence="5">
    <location>
        <begin position="664"/>
        <end position="758"/>
    </location>
</feature>
<name>A0A6J8BM28_MYTCO</name>
<feature type="domain" description="Ig-like" evidence="5">
    <location>
        <begin position="364"/>
        <end position="458"/>
    </location>
</feature>
<dbReference type="InterPro" id="IPR000033">
    <property type="entry name" value="LDLR_classB_rpt"/>
</dbReference>
<feature type="domain" description="Ig-like" evidence="5">
    <location>
        <begin position="964"/>
        <end position="1058"/>
    </location>
</feature>
<dbReference type="Proteomes" id="UP000507470">
    <property type="component" value="Unassembled WGS sequence"/>
</dbReference>
<dbReference type="EMBL" id="CACVKT020003442">
    <property type="protein sequence ID" value="CAC5383739.1"/>
    <property type="molecule type" value="Genomic_DNA"/>
</dbReference>
<dbReference type="SMART" id="SM00409">
    <property type="entry name" value="IG"/>
    <property type="match status" value="10"/>
</dbReference>
<feature type="domain" description="Ig-like" evidence="5">
    <location>
        <begin position="464"/>
        <end position="558"/>
    </location>
</feature>
<dbReference type="Gene3D" id="2.60.40.10">
    <property type="entry name" value="Immunoglobulins"/>
    <property type="match status" value="11"/>
</dbReference>
<dbReference type="SMART" id="SM00406">
    <property type="entry name" value="IGv"/>
    <property type="match status" value="10"/>
</dbReference>
<sequence length="1346" mass="149094">MECLIGSQNTLLFSTSDDIKELNLDNGNVTVLASGFHYVFSMDYDYKHGFVYLARYYKNDILRFNYTVVENITLETVTVTEHYPVGVAVDPINYHVYWTETFSSSRRIRRCNFDGTNPVPILDDESPWTISLDLINRWIYFGTVIGTIGRLKMNGTNQENIISHGIGYISDLSIDTNLDYIYWIEYDTGDLKSVDINSYNVSYVYNGNSSNTEHGIDNDDNYIYFSNFHQLLRIDKLHKKEPNILLSETETIYSVLMYKTKGIPVVTITNAVYNRTYRNNVTLECMIDSSPNHTHVYWQHLYNETVLNITSDSPGVYGSTVIDPSLTILQVTSEDSGHYICFAVNTVGTGKSEPTTLTVLGDIPTVTIKNAVYNTTYGYNVTLECMIDSSPSHTHVYWQHIYNETVLNITSDSRSVYGSMVTDPSLTILQVTSEDSGHYICFAVNIVGTGKSEPTSLTVLGDIPTVTIKNAVYNTTYGYNVTLECMIDSSPNHTHVYWQHIYNETGLNITFDSPGVYGSTVTDPSLTILQVTSKDSGHYICFVVNIVGTGKSEPTSLTILGDIPTVTIKNAVYNTTYGYNVTLECMIDSSPNHTHVYWQHIYNETVFNITSDSRGVYGSTVTDPSLTILQVTSEDSGHYICFAVNIVGTGKSEPTSLTILGDIPTVTIKNAVYNTTYGYNVTLECMIDSSPNHTNVYWQHIYNETVLNITSDSPGVYGSTVTDPSLTILQVTSEDSGHYICFAVNIVGTGKSEPTSLTIIGDIPTVTIKNAVYNTTYGYNVTLECMIDSSPNHTHVYWQHIYNETVFNITSDSRGVYGSTVTDPSLTILQVTSEDSGHYICFAVNIVGTGKSEPTSLTIIGDIPTVTIKNAVYNTTYGYNVTLECMIDSSPNHTYVYWQHIYNETVLNITSDSPGVYGSTVTDPSLTILQVTSEDSGHYICFAVNIVGTGKSEPTSLTILGDIPTVTIKNAVYNTTYGYNVTLECMIDSSPNHTYVYWQHIYNETVLNITSDSRGVYGSTVTDPSLTILQVTSEDSGHYICFAVNIVGTGKSEPTSLTILGDIPTVTIKNAAYNTTYGYNVILECMIDSSPNHIHVYWQHIYNETVLNITSDSRGVYGSTVTDPSLTILQVTSEDSGHYICFAVNIVGTGKSEPTSLTILGDIPTVTIKHAVYNTTYGYNVTLECMIDSSPNHTHVYWQHIYNETVLNITSDSPGVYGSTVTYPSLTILQVTSEDSGHYICFAVNIVGTGKSQPTSLTILGEQKDLVVNIEKDRYIVIYGMSLTLECSVHTARHSPPVREIYWQYNNNDVITTIVKDTDGISGISIKVPSLTILNVRTSETGIYTV</sequence>
<accession>A0A6J8BM28</accession>
<dbReference type="InterPro" id="IPR052598">
    <property type="entry name" value="IgSF_CEA-related"/>
</dbReference>
<evidence type="ECO:0000313" key="6">
    <source>
        <dbReference type="EMBL" id="CAC5383739.1"/>
    </source>
</evidence>
<dbReference type="InterPro" id="IPR003598">
    <property type="entry name" value="Ig_sub2"/>
</dbReference>
<dbReference type="Gene3D" id="2.120.10.30">
    <property type="entry name" value="TolB, C-terminal domain"/>
    <property type="match status" value="1"/>
</dbReference>
<dbReference type="Pfam" id="PF13927">
    <property type="entry name" value="Ig_3"/>
    <property type="match status" value="10"/>
</dbReference>
<feature type="domain" description="Ig-like" evidence="5">
    <location>
        <begin position="1164"/>
        <end position="1258"/>
    </location>
</feature>
<dbReference type="SMART" id="SM00135">
    <property type="entry name" value="LY"/>
    <property type="match status" value="3"/>
</dbReference>
<keyword evidence="1" id="KW-0732">Signal</keyword>
<feature type="domain" description="Ig-like" evidence="5">
    <location>
        <begin position="264"/>
        <end position="358"/>
    </location>
</feature>
<keyword evidence="3" id="KW-0325">Glycoprotein</keyword>